<reference evidence="1 2" key="1">
    <citation type="submission" date="2018-11" db="EMBL/GenBank/DDBJ databases">
        <title>Sequencing the genomes of 1000 actinobacteria strains.</title>
        <authorList>
            <person name="Klenk H.-P."/>
        </authorList>
    </citation>
    <scope>NUCLEOTIDE SEQUENCE [LARGE SCALE GENOMIC DNA]</scope>
    <source>
        <strain evidence="1 2">DSM 44254</strain>
    </source>
</reference>
<dbReference type="OrthoDB" id="4618973at2"/>
<dbReference type="Gene3D" id="3.30.530.20">
    <property type="match status" value="1"/>
</dbReference>
<dbReference type="CDD" id="cd07812">
    <property type="entry name" value="SRPBCC"/>
    <property type="match status" value="1"/>
</dbReference>
<keyword evidence="2" id="KW-1185">Reference proteome</keyword>
<name>A0A3N1CWP3_9ACTN</name>
<dbReference type="Pfam" id="PF10604">
    <property type="entry name" value="Polyketide_cyc2"/>
    <property type="match status" value="1"/>
</dbReference>
<dbReference type="RefSeq" id="WP_123664679.1">
    <property type="nucleotide sequence ID" value="NZ_RJKE01000001.1"/>
</dbReference>
<dbReference type="InterPro" id="IPR023393">
    <property type="entry name" value="START-like_dom_sf"/>
</dbReference>
<accession>A0A3N1CWP3</accession>
<dbReference type="EMBL" id="RJKE01000001">
    <property type="protein sequence ID" value="ROO85138.1"/>
    <property type="molecule type" value="Genomic_DNA"/>
</dbReference>
<dbReference type="Proteomes" id="UP000272400">
    <property type="component" value="Unassembled WGS sequence"/>
</dbReference>
<sequence length="164" mass="18046">MGRTMVVSGSVFVEVSPEVAYAAVSDPTQMGRWSPENLGATVREGRAAYAGMRFDGHNKRGPIRWTTRCTVTAADPGARFAFRVGAIGLKRPVVPGPIATWEYRFEAEGHGTRVTETWTDDRRGWPDALANAFDKVATRGSTFAQFQRRNIDTTLRNLKAALEA</sequence>
<comment type="caution">
    <text evidence="1">The sequence shown here is derived from an EMBL/GenBank/DDBJ whole genome shotgun (WGS) entry which is preliminary data.</text>
</comment>
<proteinExistence type="predicted"/>
<gene>
    <name evidence="1" type="ORF">EDD29_2678</name>
</gene>
<dbReference type="AlphaFoldDB" id="A0A3N1CWP3"/>
<dbReference type="SUPFAM" id="SSF55961">
    <property type="entry name" value="Bet v1-like"/>
    <property type="match status" value="1"/>
</dbReference>
<evidence type="ECO:0000313" key="2">
    <source>
        <dbReference type="Proteomes" id="UP000272400"/>
    </source>
</evidence>
<protein>
    <submittedName>
        <fullName evidence="1">Polyketide cyclase/dehydrase/lipid transport protein</fullName>
    </submittedName>
</protein>
<evidence type="ECO:0000313" key="1">
    <source>
        <dbReference type="EMBL" id="ROO85138.1"/>
    </source>
</evidence>
<dbReference type="InterPro" id="IPR019587">
    <property type="entry name" value="Polyketide_cyclase/dehydratase"/>
</dbReference>
<organism evidence="1 2">
    <name type="scientific">Actinocorallia herbida</name>
    <dbReference type="NCBI Taxonomy" id="58109"/>
    <lineage>
        <taxon>Bacteria</taxon>
        <taxon>Bacillati</taxon>
        <taxon>Actinomycetota</taxon>
        <taxon>Actinomycetes</taxon>
        <taxon>Streptosporangiales</taxon>
        <taxon>Thermomonosporaceae</taxon>
        <taxon>Actinocorallia</taxon>
    </lineage>
</organism>